<dbReference type="OrthoDB" id="37387at2759"/>
<keyword evidence="1" id="KW-1133">Transmembrane helix</keyword>
<evidence type="ECO:0000313" key="3">
    <source>
        <dbReference type="EMBL" id="EJK64482.1"/>
    </source>
</evidence>
<reference evidence="3 4" key="1">
    <citation type="journal article" date="2012" name="Genome Biol.">
        <title>Genome and low-iron response of an oceanic diatom adapted to chronic iron limitation.</title>
        <authorList>
            <person name="Lommer M."/>
            <person name="Specht M."/>
            <person name="Roy A.S."/>
            <person name="Kraemer L."/>
            <person name="Andreson R."/>
            <person name="Gutowska M.A."/>
            <person name="Wolf J."/>
            <person name="Bergner S.V."/>
            <person name="Schilhabel M.B."/>
            <person name="Klostermeier U.C."/>
            <person name="Beiko R.G."/>
            <person name="Rosenstiel P."/>
            <person name="Hippler M."/>
            <person name="Laroche J."/>
        </authorList>
    </citation>
    <scope>NUCLEOTIDE SEQUENCE [LARGE SCALE GENOMIC DNA]</scope>
    <source>
        <strain evidence="3 4">CCMP1005</strain>
    </source>
</reference>
<dbReference type="EMBL" id="AGNL01017213">
    <property type="protein sequence ID" value="EJK64482.1"/>
    <property type="molecule type" value="Genomic_DNA"/>
</dbReference>
<evidence type="ECO:0000256" key="2">
    <source>
        <dbReference type="SAM" id="SignalP"/>
    </source>
</evidence>
<accession>K0T1X2</accession>
<keyword evidence="2" id="KW-0732">Signal</keyword>
<sequence>MSFVLAGTLLYLNWGSCDAYRRSYRTGVPETSDLLEPNKVKTAGNAFLGVSLARRSSIGHPDSENLQTAFDLNEIADRSYEYVVKSPYKLPAADTAHITLMDIGTFNEELGGIGLDAIVEAIESGDILIPQMEVLPTRVRMNYNTPPELEVLFDLEPTYPTAKVPLPTNWQLRFVANQLVDYFSFPSRAMPGRFHCSLVRTVNFRSYKARGDYFKKCNKALKGWREAGPQPLVGGDTWNYLNDGGYSDRSADSASGVWIYTNRQNRTRYIPPNFLPPYESDAEKMKLISAVLNEGRYISSLHVYVPQGLVIGAAVFLTAVAIILSRNHLKAYLFQGGKVKGPTTPKKAVVEMPSNISTTDTLSSPDSSLSDKDAFGYGVLT</sequence>
<organism evidence="3 4">
    <name type="scientific">Thalassiosira oceanica</name>
    <name type="common">Marine diatom</name>
    <dbReference type="NCBI Taxonomy" id="159749"/>
    <lineage>
        <taxon>Eukaryota</taxon>
        <taxon>Sar</taxon>
        <taxon>Stramenopiles</taxon>
        <taxon>Ochrophyta</taxon>
        <taxon>Bacillariophyta</taxon>
        <taxon>Coscinodiscophyceae</taxon>
        <taxon>Thalassiosirophycidae</taxon>
        <taxon>Thalassiosirales</taxon>
        <taxon>Thalassiosiraceae</taxon>
        <taxon>Thalassiosira</taxon>
    </lineage>
</organism>
<proteinExistence type="predicted"/>
<evidence type="ECO:0008006" key="5">
    <source>
        <dbReference type="Google" id="ProtNLM"/>
    </source>
</evidence>
<gene>
    <name evidence="3" type="ORF">THAOC_14779</name>
</gene>
<comment type="caution">
    <text evidence="3">The sequence shown here is derived from an EMBL/GenBank/DDBJ whole genome shotgun (WGS) entry which is preliminary data.</text>
</comment>
<feature type="signal peptide" evidence="2">
    <location>
        <begin position="1"/>
        <end position="19"/>
    </location>
</feature>
<feature type="chain" id="PRO_5003837620" description="WW domain-containing protein" evidence="2">
    <location>
        <begin position="20"/>
        <end position="381"/>
    </location>
</feature>
<dbReference type="AlphaFoldDB" id="K0T1X2"/>
<feature type="transmembrane region" description="Helical" evidence="1">
    <location>
        <begin position="304"/>
        <end position="324"/>
    </location>
</feature>
<name>K0T1X2_THAOC</name>
<dbReference type="Proteomes" id="UP000266841">
    <property type="component" value="Unassembled WGS sequence"/>
</dbReference>
<protein>
    <recommendedName>
        <fullName evidence="5">WW domain-containing protein</fullName>
    </recommendedName>
</protein>
<keyword evidence="1" id="KW-0472">Membrane</keyword>
<keyword evidence="1" id="KW-0812">Transmembrane</keyword>
<evidence type="ECO:0000313" key="4">
    <source>
        <dbReference type="Proteomes" id="UP000266841"/>
    </source>
</evidence>
<keyword evidence="4" id="KW-1185">Reference proteome</keyword>
<evidence type="ECO:0000256" key="1">
    <source>
        <dbReference type="SAM" id="Phobius"/>
    </source>
</evidence>